<dbReference type="OrthoDB" id="1458451at2759"/>
<dbReference type="EMBL" id="JAMSHJ010000007">
    <property type="protein sequence ID" value="KAI5391576.1"/>
    <property type="molecule type" value="Genomic_DNA"/>
</dbReference>
<protein>
    <submittedName>
        <fullName evidence="3">Uncharacterized protein</fullName>
    </submittedName>
</protein>
<evidence type="ECO:0000256" key="2">
    <source>
        <dbReference type="SAM" id="MobiDB-lite"/>
    </source>
</evidence>
<keyword evidence="4" id="KW-1185">Reference proteome</keyword>
<dbReference type="Gramene" id="Psat07G0640600-T1">
    <property type="protein sequence ID" value="KAI5391576.1"/>
    <property type="gene ID" value="KIW84_076406"/>
</dbReference>
<keyword evidence="1" id="KW-0175">Coiled coil</keyword>
<evidence type="ECO:0000313" key="4">
    <source>
        <dbReference type="Proteomes" id="UP001058974"/>
    </source>
</evidence>
<dbReference type="Gramene" id="PSAT_LOCUS29559_t1">
    <property type="protein sequence ID" value="CAL5211107.1"/>
    <property type="gene ID" value="PSAT_LOCUS29559"/>
</dbReference>
<feature type="compositionally biased region" description="Acidic residues" evidence="2">
    <location>
        <begin position="360"/>
        <end position="370"/>
    </location>
</feature>
<feature type="compositionally biased region" description="Low complexity" evidence="2">
    <location>
        <begin position="43"/>
        <end position="93"/>
    </location>
</feature>
<sequence>MTKRGGKAKVLAPGKLQEERNRIINKKHIVRKPAQTTLSMQDASSAPTPAQAAPSVQVASSMPTSASKKSSVQAASSMPTPAQEASSVQVASSMPTSASKKSCVQAASLMPTPAQAASSVQAASSMPTPAQAASSVQAASSMPTPAPTVVPVHATTSEKFSFMPTPTLSHQTMAGPQSINLQTMASPSNLAEEEDVDADEDEAVGQETITPLVPTIDENGKVIIKPSGTGLVPAKEVAGAINFAAGGRNRGRVYGAADLAINLKRGSKSFTQQSQTPQHSMFGMSLEAERAARIRVEQIAEAATTQLQEANEAMRAATEAAKAATETAQRMEREMNAWKEFMMKKFDTSTFVSHSHHYDDDLDDQSLDED</sequence>
<comment type="caution">
    <text evidence="3">The sequence shown here is derived from an EMBL/GenBank/DDBJ whole genome shotgun (WGS) entry which is preliminary data.</text>
</comment>
<evidence type="ECO:0000313" key="3">
    <source>
        <dbReference type="EMBL" id="KAI5391576.1"/>
    </source>
</evidence>
<evidence type="ECO:0000256" key="1">
    <source>
        <dbReference type="SAM" id="Coils"/>
    </source>
</evidence>
<accession>A0A9D4VZP5</accession>
<feature type="region of interest" description="Disordered" evidence="2">
    <location>
        <begin position="351"/>
        <end position="370"/>
    </location>
</feature>
<organism evidence="3 4">
    <name type="scientific">Pisum sativum</name>
    <name type="common">Garden pea</name>
    <name type="synonym">Lathyrus oleraceus</name>
    <dbReference type="NCBI Taxonomy" id="3888"/>
    <lineage>
        <taxon>Eukaryota</taxon>
        <taxon>Viridiplantae</taxon>
        <taxon>Streptophyta</taxon>
        <taxon>Embryophyta</taxon>
        <taxon>Tracheophyta</taxon>
        <taxon>Spermatophyta</taxon>
        <taxon>Magnoliopsida</taxon>
        <taxon>eudicotyledons</taxon>
        <taxon>Gunneridae</taxon>
        <taxon>Pentapetalae</taxon>
        <taxon>rosids</taxon>
        <taxon>fabids</taxon>
        <taxon>Fabales</taxon>
        <taxon>Fabaceae</taxon>
        <taxon>Papilionoideae</taxon>
        <taxon>50 kb inversion clade</taxon>
        <taxon>NPAAA clade</taxon>
        <taxon>Hologalegina</taxon>
        <taxon>IRL clade</taxon>
        <taxon>Fabeae</taxon>
        <taxon>Lathyrus</taxon>
    </lineage>
</organism>
<feature type="coiled-coil region" evidence="1">
    <location>
        <begin position="293"/>
        <end position="334"/>
    </location>
</feature>
<name>A0A9D4VZP5_PEA</name>
<dbReference type="AlphaFoldDB" id="A0A9D4VZP5"/>
<proteinExistence type="predicted"/>
<gene>
    <name evidence="3" type="ORF">KIW84_076406</name>
</gene>
<reference evidence="3 4" key="1">
    <citation type="journal article" date="2022" name="Nat. Genet.">
        <title>Improved pea reference genome and pan-genome highlight genomic features and evolutionary characteristics.</title>
        <authorList>
            <person name="Yang T."/>
            <person name="Liu R."/>
            <person name="Luo Y."/>
            <person name="Hu S."/>
            <person name="Wang D."/>
            <person name="Wang C."/>
            <person name="Pandey M.K."/>
            <person name="Ge S."/>
            <person name="Xu Q."/>
            <person name="Li N."/>
            <person name="Li G."/>
            <person name="Huang Y."/>
            <person name="Saxena R.K."/>
            <person name="Ji Y."/>
            <person name="Li M."/>
            <person name="Yan X."/>
            <person name="He Y."/>
            <person name="Liu Y."/>
            <person name="Wang X."/>
            <person name="Xiang C."/>
            <person name="Varshney R.K."/>
            <person name="Ding H."/>
            <person name="Gao S."/>
            <person name="Zong X."/>
        </authorList>
    </citation>
    <scope>NUCLEOTIDE SEQUENCE [LARGE SCALE GENOMIC DNA]</scope>
    <source>
        <strain evidence="3 4">cv. Zhongwan 6</strain>
    </source>
</reference>
<feature type="region of interest" description="Disordered" evidence="2">
    <location>
        <begin position="1"/>
        <end position="102"/>
    </location>
</feature>
<dbReference type="Proteomes" id="UP001058974">
    <property type="component" value="Chromosome 7"/>
</dbReference>